<protein>
    <submittedName>
        <fullName evidence="2">Dimethylarginine dimethylaminohydrolase family protein</fullName>
    </submittedName>
</protein>
<sequence length="327" mass="36920">MTTTTPAQARTGAAAANGAERPAANPTQLQRPAFLLNAPFSYRTEVANNIWMEELDEAERVPDARKAMTQFLELYGFLAGDALVYLLPTPRTEGLQDLVFTANLGIVLEHLPEKNTVVVSNYASEPRRGETAVGVPFFESMGYRTFVPETWFEGEAELKHLHDNVYVGGYGQRSQRETYEWMEREFDMTVVKLAAADRYLYHLDCTVFPITREQTLVCTEMYEEDEIAELERHTEIVDVSADVCYAGICNSVRLHNTILNASHIHDLKVGTEDYQSELAKNRVLEDIAGNLAFELSLINLSEYHKGGALLSCMVMHLNRYSYAFQLI</sequence>
<dbReference type="Gene3D" id="3.75.10.10">
    <property type="entry name" value="L-arginine/glycine Amidinotransferase, Chain A"/>
    <property type="match status" value="1"/>
</dbReference>
<organism evidence="2 3">
    <name type="scientific">Amycolatopsis samaneae</name>
    <dbReference type="NCBI Taxonomy" id="664691"/>
    <lineage>
        <taxon>Bacteria</taxon>
        <taxon>Bacillati</taxon>
        <taxon>Actinomycetota</taxon>
        <taxon>Actinomycetes</taxon>
        <taxon>Pseudonocardiales</taxon>
        <taxon>Pseudonocardiaceae</taxon>
        <taxon>Amycolatopsis</taxon>
    </lineage>
</organism>
<reference evidence="3" key="1">
    <citation type="journal article" date="2019" name="Int. J. Syst. Evol. Microbiol.">
        <title>The Global Catalogue of Microorganisms (GCM) 10K type strain sequencing project: providing services to taxonomists for standard genome sequencing and annotation.</title>
        <authorList>
            <consortium name="The Broad Institute Genomics Platform"/>
            <consortium name="The Broad Institute Genome Sequencing Center for Infectious Disease"/>
            <person name="Wu L."/>
            <person name="Ma J."/>
        </authorList>
    </citation>
    <scope>NUCLEOTIDE SEQUENCE [LARGE SCALE GENOMIC DNA]</scope>
    <source>
        <strain evidence="3">CGMCC 4.7643</strain>
    </source>
</reference>
<gene>
    <name evidence="2" type="ORF">ACFSYJ_29965</name>
</gene>
<proteinExistence type="predicted"/>
<evidence type="ECO:0000256" key="1">
    <source>
        <dbReference type="SAM" id="MobiDB-lite"/>
    </source>
</evidence>
<dbReference type="EMBL" id="JBHUKU010000020">
    <property type="protein sequence ID" value="MFD2462869.1"/>
    <property type="molecule type" value="Genomic_DNA"/>
</dbReference>
<name>A0ABW5GPR3_9PSEU</name>
<evidence type="ECO:0000313" key="2">
    <source>
        <dbReference type="EMBL" id="MFD2462869.1"/>
    </source>
</evidence>
<comment type="caution">
    <text evidence="2">The sequence shown here is derived from an EMBL/GenBank/DDBJ whole genome shotgun (WGS) entry which is preliminary data.</text>
</comment>
<dbReference type="SUPFAM" id="SSF55909">
    <property type="entry name" value="Pentein"/>
    <property type="match status" value="1"/>
</dbReference>
<keyword evidence="3" id="KW-1185">Reference proteome</keyword>
<dbReference type="Proteomes" id="UP001597419">
    <property type="component" value="Unassembled WGS sequence"/>
</dbReference>
<feature type="region of interest" description="Disordered" evidence="1">
    <location>
        <begin position="1"/>
        <end position="28"/>
    </location>
</feature>
<evidence type="ECO:0000313" key="3">
    <source>
        <dbReference type="Proteomes" id="UP001597419"/>
    </source>
</evidence>
<feature type="compositionally biased region" description="Low complexity" evidence="1">
    <location>
        <begin position="1"/>
        <end position="25"/>
    </location>
</feature>
<dbReference type="Pfam" id="PF19420">
    <property type="entry name" value="DDAH_eukar"/>
    <property type="match status" value="1"/>
</dbReference>
<accession>A0ABW5GPR3</accession>
<dbReference type="RefSeq" id="WP_345393089.1">
    <property type="nucleotide sequence ID" value="NZ_BAABHG010000005.1"/>
</dbReference>